<evidence type="ECO:0000256" key="1">
    <source>
        <dbReference type="SAM" id="SignalP"/>
    </source>
</evidence>
<dbReference type="Pfam" id="PF06082">
    <property type="entry name" value="YjbH"/>
    <property type="match status" value="1"/>
</dbReference>
<gene>
    <name evidence="2" type="ORF">H8792_002825</name>
</gene>
<dbReference type="EMBL" id="JACBGI020000002">
    <property type="protein sequence ID" value="MBF6057265.1"/>
    <property type="molecule type" value="Genomic_DNA"/>
</dbReference>
<comment type="caution">
    <text evidence="2">The sequence shown here is derived from an EMBL/GenBank/DDBJ whole genome shotgun (WGS) entry which is preliminary data.</text>
</comment>
<name>A0ABS0BU10_9GAMM</name>
<dbReference type="InterPro" id="IPR010344">
    <property type="entry name" value="YbjH"/>
</dbReference>
<dbReference type="RefSeq" id="WP_194947627.1">
    <property type="nucleotide sequence ID" value="NZ_JACBGI020000002.1"/>
</dbReference>
<protein>
    <submittedName>
        <fullName evidence="2">YjbH domain-containing protein</fullName>
    </submittedName>
</protein>
<dbReference type="Proteomes" id="UP001193680">
    <property type="component" value="Unassembled WGS sequence"/>
</dbReference>
<evidence type="ECO:0000313" key="3">
    <source>
        <dbReference type="Proteomes" id="UP001193680"/>
    </source>
</evidence>
<feature type="chain" id="PRO_5047525055" evidence="1">
    <location>
        <begin position="21"/>
        <end position="691"/>
    </location>
</feature>
<proteinExistence type="predicted"/>
<keyword evidence="1" id="KW-0732">Signal</keyword>
<feature type="signal peptide" evidence="1">
    <location>
        <begin position="1"/>
        <end position="20"/>
    </location>
</feature>
<evidence type="ECO:0000313" key="2">
    <source>
        <dbReference type="EMBL" id="MBF6057265.1"/>
    </source>
</evidence>
<organism evidence="2 3">
    <name type="scientific">Thiomicrorhabdus heinhorstiae</name>
    <dbReference type="NCBI Taxonomy" id="2748010"/>
    <lineage>
        <taxon>Bacteria</taxon>
        <taxon>Pseudomonadati</taxon>
        <taxon>Pseudomonadota</taxon>
        <taxon>Gammaproteobacteria</taxon>
        <taxon>Thiotrichales</taxon>
        <taxon>Piscirickettsiaceae</taxon>
        <taxon>Thiomicrorhabdus</taxon>
    </lineage>
</organism>
<sequence>MKKIALFIGLLSGSVMNASAEGLPVSQTATGGVGLIEMPSARMDQDGEFGVHLSSTDPYSRVAIFAQPFPWLEALFKYTDVSNRDYGTAGSTQGYKDKSVDVKLRLLEEGYYWPEIALGMRDVGGTGLFSGEYIVASKQWHNFDFSVGIGWGYLAGREHIDNPLGLISDSFKDRNESVTTAGSFDSWRPFHGEKSALFAGLSYQISGLPLVLKFEYDANDYQNEPLGNHFNVDSPFNAAIVYRVNRFFDLQLGAVRGNTLMVGVTLKSNVLDEGSPKYLDPKPEAIQTEPTSATWPEIAKTLDVDAGYDVESIYASENKVSVIATQRDYLQDAKGIGRAGRVLNNRLPESVDKISIVESVGGMPVQSAELDRAAFVDAASLKLSAKPVLETTHLSPDPDLSEQQLVYQRESDFGYRITPELSGSYGGPDAFLLYQLSLAANATYRFRPNTWLSGGLELGLLDNYDSFNYVSPASALPRVRTDIKEYLKTSRLRLNNLQLVDAEKLASDWFAMGYIGYLESMYGGIGAEILYRPFGEDWALGVDANYVKQRDFDQRFGFRDYSVLTGHMTAYYEGFKDIAIKLSAGRYLAKDRGVTLDMSRKFQNGAKMGFWATKTNVSAEQFGEGSFDKGLYITFPFDLFTFKSTKQTADMRWQFLTRDGGQKLNRRYNLFDMTEGHDLKNTEQSFEHVLD</sequence>
<accession>A0ABS0BU10</accession>
<reference evidence="2 3" key="1">
    <citation type="submission" date="2020-11" db="EMBL/GenBank/DDBJ databases">
        <title>Sulfur oxidizing isolate from Hospital Hole Sinkhole.</title>
        <authorList>
            <person name="Scott K.M."/>
        </authorList>
    </citation>
    <scope>NUCLEOTIDE SEQUENCE [LARGE SCALE GENOMIC DNA]</scope>
    <source>
        <strain evidence="2 3">HH1</strain>
    </source>
</reference>
<keyword evidence="3" id="KW-1185">Reference proteome</keyword>